<keyword evidence="4" id="KW-0488">Methylation</keyword>
<keyword evidence="3" id="KW-1003">Cell membrane</keyword>
<dbReference type="InterPro" id="IPR022346">
    <property type="entry name" value="T2SS_GspH"/>
</dbReference>
<comment type="caution">
    <text evidence="13">The sequence shown here is derived from an EMBL/GenBank/DDBJ whole genome shotgun (WGS) entry which is preliminary data.</text>
</comment>
<keyword evidence="14" id="KW-1185">Reference proteome</keyword>
<proteinExistence type="inferred from homology"/>
<dbReference type="RefSeq" id="WP_174522891.1">
    <property type="nucleotide sequence ID" value="NZ_BCNT01000003.1"/>
</dbReference>
<dbReference type="Pfam" id="PF12019">
    <property type="entry name" value="GspH"/>
    <property type="match status" value="1"/>
</dbReference>
<keyword evidence="8 11" id="KW-0472">Membrane</keyword>
<feature type="domain" description="General secretion pathway GspH" evidence="12">
    <location>
        <begin position="58"/>
        <end position="179"/>
    </location>
</feature>
<evidence type="ECO:0000256" key="10">
    <source>
        <dbReference type="ARBA" id="ARBA00030775"/>
    </source>
</evidence>
<gene>
    <name evidence="13" type="ORF">ACFSW6_02915</name>
</gene>
<evidence type="ECO:0000259" key="12">
    <source>
        <dbReference type="Pfam" id="PF12019"/>
    </source>
</evidence>
<dbReference type="Gene3D" id="3.55.40.10">
    <property type="entry name" value="minor pseudopilin epsh domain"/>
    <property type="match status" value="1"/>
</dbReference>
<evidence type="ECO:0000313" key="14">
    <source>
        <dbReference type="Proteomes" id="UP001597463"/>
    </source>
</evidence>
<reference evidence="14" key="1">
    <citation type="journal article" date="2019" name="Int. J. Syst. Evol. Microbiol.">
        <title>The Global Catalogue of Microorganisms (GCM) 10K type strain sequencing project: providing services to taxonomists for standard genome sequencing and annotation.</title>
        <authorList>
            <consortium name="The Broad Institute Genomics Platform"/>
            <consortium name="The Broad Institute Genome Sequencing Center for Infectious Disease"/>
            <person name="Wu L."/>
            <person name="Ma J."/>
        </authorList>
    </citation>
    <scope>NUCLEOTIDE SEQUENCE [LARGE SCALE GENOMIC DNA]</scope>
    <source>
        <strain evidence="14">TISTR 1906</strain>
    </source>
</reference>
<evidence type="ECO:0000256" key="11">
    <source>
        <dbReference type="SAM" id="Phobius"/>
    </source>
</evidence>
<accession>A0ABW5UJF7</accession>
<evidence type="ECO:0000256" key="5">
    <source>
        <dbReference type="ARBA" id="ARBA00022519"/>
    </source>
</evidence>
<comment type="similarity">
    <text evidence="9">Belongs to the GSP H family.</text>
</comment>
<evidence type="ECO:0000256" key="9">
    <source>
        <dbReference type="ARBA" id="ARBA00025772"/>
    </source>
</evidence>
<evidence type="ECO:0000256" key="3">
    <source>
        <dbReference type="ARBA" id="ARBA00022475"/>
    </source>
</evidence>
<dbReference type="SUPFAM" id="SSF54523">
    <property type="entry name" value="Pili subunits"/>
    <property type="match status" value="1"/>
</dbReference>
<evidence type="ECO:0000256" key="7">
    <source>
        <dbReference type="ARBA" id="ARBA00022989"/>
    </source>
</evidence>
<evidence type="ECO:0000256" key="2">
    <source>
        <dbReference type="ARBA" id="ARBA00021549"/>
    </source>
</evidence>
<keyword evidence="6 11" id="KW-0812">Transmembrane</keyword>
<evidence type="ECO:0000256" key="8">
    <source>
        <dbReference type="ARBA" id="ARBA00023136"/>
    </source>
</evidence>
<evidence type="ECO:0000313" key="13">
    <source>
        <dbReference type="EMBL" id="MFD2753024.1"/>
    </source>
</evidence>
<organism evidence="13 14">
    <name type="scientific">Comamonas terrae</name>
    <dbReference type="NCBI Taxonomy" id="673548"/>
    <lineage>
        <taxon>Bacteria</taxon>
        <taxon>Pseudomonadati</taxon>
        <taxon>Pseudomonadota</taxon>
        <taxon>Betaproteobacteria</taxon>
        <taxon>Burkholderiales</taxon>
        <taxon>Comamonadaceae</taxon>
        <taxon>Comamonas</taxon>
    </lineage>
</organism>
<dbReference type="EMBL" id="JBHUMV010000001">
    <property type="protein sequence ID" value="MFD2753024.1"/>
    <property type="molecule type" value="Genomic_DNA"/>
</dbReference>
<comment type="subcellular location">
    <subcellularLocation>
        <location evidence="1">Cell inner membrane</location>
        <topology evidence="1">Single-pass membrane protein</topology>
    </subcellularLocation>
</comment>
<protein>
    <recommendedName>
        <fullName evidence="2">Type II secretion system protein H</fullName>
    </recommendedName>
    <alternativeName>
        <fullName evidence="10">General secretion pathway protein H</fullName>
    </alternativeName>
</protein>
<feature type="transmembrane region" description="Helical" evidence="11">
    <location>
        <begin position="20"/>
        <end position="44"/>
    </location>
</feature>
<dbReference type="NCBIfam" id="TIGR02532">
    <property type="entry name" value="IV_pilin_GFxxxE"/>
    <property type="match status" value="1"/>
</dbReference>
<keyword evidence="5" id="KW-0997">Cell inner membrane</keyword>
<evidence type="ECO:0000256" key="1">
    <source>
        <dbReference type="ARBA" id="ARBA00004377"/>
    </source>
</evidence>
<sequence>MYSATYFPSHHHLVRIGSHGVTSIELLITLAILGVLAALAAPGFKPLIDRWRIRQVTEGLKAALYFARSEAIKRGGNITIQKLPNKTGNCNTAIDTSDWDCGWLVCLDSNNDGTCAAKEVVLQRYDAPANVQITRTSGSASIKFNRWGLVDGKWPGFSLVPMNQSTMNPAALGLCMSSGGRIRVIPPEAIPCSP</sequence>
<dbReference type="InterPro" id="IPR012902">
    <property type="entry name" value="N_methyl_site"/>
</dbReference>
<dbReference type="InterPro" id="IPR045584">
    <property type="entry name" value="Pilin-like"/>
</dbReference>
<evidence type="ECO:0000256" key="6">
    <source>
        <dbReference type="ARBA" id="ARBA00022692"/>
    </source>
</evidence>
<name>A0ABW5UJF7_9BURK</name>
<dbReference type="Proteomes" id="UP001597463">
    <property type="component" value="Unassembled WGS sequence"/>
</dbReference>
<keyword evidence="7 11" id="KW-1133">Transmembrane helix</keyword>
<evidence type="ECO:0000256" key="4">
    <source>
        <dbReference type="ARBA" id="ARBA00022481"/>
    </source>
</evidence>